<keyword evidence="1" id="KW-0479">Metal-binding</keyword>
<feature type="region of interest" description="Disordered" evidence="2">
    <location>
        <begin position="567"/>
        <end position="665"/>
    </location>
</feature>
<feature type="compositionally biased region" description="Basic and acidic residues" evidence="2">
    <location>
        <begin position="847"/>
        <end position="859"/>
    </location>
</feature>
<evidence type="ECO:0008006" key="6">
    <source>
        <dbReference type="Google" id="ProtNLM"/>
    </source>
</evidence>
<dbReference type="Gene3D" id="4.10.60.10">
    <property type="entry name" value="Zinc finger, CCHC-type"/>
    <property type="match status" value="1"/>
</dbReference>
<dbReference type="AlphaFoldDB" id="A0A6N2NID1"/>
<evidence type="ECO:0000259" key="4">
    <source>
        <dbReference type="PROSITE" id="PS51360"/>
    </source>
</evidence>
<feature type="compositionally biased region" description="Polar residues" evidence="2">
    <location>
        <begin position="574"/>
        <end position="583"/>
    </location>
</feature>
<feature type="region of interest" description="Disordered" evidence="2">
    <location>
        <begin position="847"/>
        <end position="868"/>
    </location>
</feature>
<dbReference type="InterPro" id="IPR036875">
    <property type="entry name" value="Znf_CCHC_sf"/>
</dbReference>
<dbReference type="Gene3D" id="3.90.70.200">
    <property type="entry name" value="Plus-3 domain"/>
    <property type="match status" value="1"/>
</dbReference>
<dbReference type="GO" id="GO:0008270">
    <property type="term" value="F:zinc ion binding"/>
    <property type="evidence" value="ECO:0007669"/>
    <property type="project" value="UniProtKB-KW"/>
</dbReference>
<organism evidence="5">
    <name type="scientific">Salix viminalis</name>
    <name type="common">Common osier</name>
    <name type="synonym">Basket willow</name>
    <dbReference type="NCBI Taxonomy" id="40686"/>
    <lineage>
        <taxon>Eukaryota</taxon>
        <taxon>Viridiplantae</taxon>
        <taxon>Streptophyta</taxon>
        <taxon>Embryophyta</taxon>
        <taxon>Tracheophyta</taxon>
        <taxon>Spermatophyta</taxon>
        <taxon>Magnoliopsida</taxon>
        <taxon>eudicotyledons</taxon>
        <taxon>Gunneridae</taxon>
        <taxon>Pentapetalae</taxon>
        <taxon>rosids</taxon>
        <taxon>fabids</taxon>
        <taxon>Malpighiales</taxon>
        <taxon>Salicaceae</taxon>
        <taxon>Saliceae</taxon>
        <taxon>Salix</taxon>
    </lineage>
</organism>
<sequence>MNADDKNIEPVADPGLSFGYSNQCTQRRVKNDSGAGANAGSCVDMTFVTTNALSELVWSPQKGLCLKCADGSFSKNPSLLWGAGPSNMVSGSSNDKPITKEYFWTPLGSSDVNSEVAGRDDSTKFVTSDTSMFPLSESRHEIKIATDGDEEEMKTEMGLSFLQNKKDLRNNKEEDIYYPINLQEDQISRNRENKIPSLPAELNLDVAKNDPTSEEPIVRIRDVGDGVHTLQTEIVLASQVCSVKECESCEIKMQAPSSGRENFESPSCMEKERENKDETGPYICPLEKLESAAENSIKTPRCENVCDVATKIVGSASAQVQTSSQQGDGRLSRDDNRGIKQSPTYSRTQRYQMKGKAKALSYGDLDEKVLDMDDDSHESVESCNSAGLFSTGKKRRNFDSQLHAGSKSVKTKIQESPGSSSFVKQDSSFMNMISNMTKGFLRSKEDEAPSHALTLANHNHGHENRDKNLVSCNINQDKVCKTMGFHSYFQSLYCPQPKTQARESKELELDNKICYTNATPLSCRMVTGNVCRQFLPSNDKLNESTSGHGTAPATLAKLFSTSTASAQEIKRNNSAENKSSCNLATDMERNGTSSNSSLCKRKRSSAENMDTELPSEGQAVSNSRYKSDPLRSSWISRFTPKTSGPLSNQGIGNRSAGDAFDSSGDSPRLNAEWQNHHKTVMAREEEHSNKDLVDVQNCTTSTEVSFGINKANGQDDEKSMCKLNSILPFSRFRNSEAMAPVFARRLDALKHIMHADDSAHGNLACFFCGIKGHHVRGCPEITGSELEGLLRNVNSYNGVKELPCVCTRCFQSNHWAFACPNASSSTRHQPEYGASLVHECSPGKTLLDRRNEDDSKQSDGKYGQLPTADAPTVCNERLNEAFTCGKMNLNMKLFGKDIVSSSGEKKLKENQAMPSSNFVGSQISDGPMGIFDAVKMLRLSRAVFVKLMNSHTPPSRLDGFFLRLRLGKWEQGPGGSGYGVACITGAENESSTRNSKNSIAVNVGGVKCLVESQYISNHDFTKDELMAWWRATLKGGGNIPSEEGLRLKVKEMKMLGV</sequence>
<dbReference type="InterPro" id="IPR036128">
    <property type="entry name" value="Plus3-like_sf"/>
</dbReference>
<dbReference type="PANTHER" id="PTHR38940">
    <property type="entry name" value="PLUS3 DOMAIN-CONTAINING PROTEIN"/>
    <property type="match status" value="1"/>
</dbReference>
<dbReference type="SMART" id="SM00343">
    <property type="entry name" value="ZnF_C2HC"/>
    <property type="match status" value="2"/>
</dbReference>
<feature type="region of interest" description="Disordered" evidence="2">
    <location>
        <begin position="317"/>
        <end position="353"/>
    </location>
</feature>
<feature type="compositionally biased region" description="Low complexity" evidence="2">
    <location>
        <begin position="655"/>
        <end position="665"/>
    </location>
</feature>
<dbReference type="PANTHER" id="PTHR38940:SF4">
    <property type="entry name" value="OS01G0775100 PROTEIN"/>
    <property type="match status" value="1"/>
</dbReference>
<feature type="compositionally biased region" description="Polar residues" evidence="2">
    <location>
        <begin position="414"/>
        <end position="424"/>
    </location>
</feature>
<dbReference type="SMART" id="SM00719">
    <property type="entry name" value="Plus3"/>
    <property type="match status" value="1"/>
</dbReference>
<dbReference type="SUPFAM" id="SSF159042">
    <property type="entry name" value="Plus3-like"/>
    <property type="match status" value="1"/>
</dbReference>
<reference evidence="5" key="1">
    <citation type="submission" date="2019-03" db="EMBL/GenBank/DDBJ databases">
        <authorList>
            <person name="Mank J."/>
            <person name="Almeida P."/>
        </authorList>
    </citation>
    <scope>NUCLEOTIDE SEQUENCE</scope>
    <source>
        <strain evidence="5">78183</strain>
    </source>
</reference>
<feature type="compositionally biased region" description="Polar residues" evidence="2">
    <location>
        <begin position="633"/>
        <end position="652"/>
    </location>
</feature>
<keyword evidence="1" id="KW-0863">Zinc-finger</keyword>
<protein>
    <recommendedName>
        <fullName evidence="6">Plus3 domain-containing protein</fullName>
    </recommendedName>
</protein>
<feature type="compositionally biased region" description="Polar residues" evidence="2">
    <location>
        <begin position="339"/>
        <end position="351"/>
    </location>
</feature>
<feature type="domain" description="CCHC-type" evidence="3">
    <location>
        <begin position="765"/>
        <end position="780"/>
    </location>
</feature>
<accession>A0A6N2NID1</accession>
<evidence type="ECO:0000256" key="1">
    <source>
        <dbReference type="PROSITE-ProRule" id="PRU00047"/>
    </source>
</evidence>
<evidence type="ECO:0000256" key="2">
    <source>
        <dbReference type="SAM" id="MobiDB-lite"/>
    </source>
</evidence>
<dbReference type="InterPro" id="IPR004343">
    <property type="entry name" value="Plus-3_dom"/>
</dbReference>
<name>A0A6N2NID1_SALVM</name>
<dbReference type="EMBL" id="CAADRP010002107">
    <property type="protein sequence ID" value="VFU61340.1"/>
    <property type="molecule type" value="Genomic_DNA"/>
</dbReference>
<feature type="region of interest" description="Disordered" evidence="2">
    <location>
        <begin position="257"/>
        <end position="276"/>
    </location>
</feature>
<keyword evidence="1" id="KW-0862">Zinc</keyword>
<evidence type="ECO:0000259" key="3">
    <source>
        <dbReference type="PROSITE" id="PS50158"/>
    </source>
</evidence>
<dbReference type="GO" id="GO:0003677">
    <property type="term" value="F:DNA binding"/>
    <property type="evidence" value="ECO:0007669"/>
    <property type="project" value="InterPro"/>
</dbReference>
<proteinExistence type="predicted"/>
<gene>
    <name evidence="5" type="ORF">SVIM_LOCUS458917</name>
</gene>
<evidence type="ECO:0000313" key="5">
    <source>
        <dbReference type="EMBL" id="VFU61340.1"/>
    </source>
</evidence>
<dbReference type="InterPro" id="IPR001878">
    <property type="entry name" value="Znf_CCHC"/>
</dbReference>
<feature type="region of interest" description="Disordered" evidence="2">
    <location>
        <begin position="403"/>
        <end position="424"/>
    </location>
</feature>
<dbReference type="SUPFAM" id="SSF57756">
    <property type="entry name" value="Retrovirus zinc finger-like domains"/>
    <property type="match status" value="1"/>
</dbReference>
<dbReference type="PROSITE" id="PS51360">
    <property type="entry name" value="PLUS3"/>
    <property type="match status" value="1"/>
</dbReference>
<feature type="compositionally biased region" description="Low complexity" evidence="2">
    <location>
        <begin position="317"/>
        <end position="327"/>
    </location>
</feature>
<dbReference type="Pfam" id="PF03126">
    <property type="entry name" value="Plus-3"/>
    <property type="match status" value="1"/>
</dbReference>
<feature type="domain" description="Plus3" evidence="4">
    <location>
        <begin position="928"/>
        <end position="1057"/>
    </location>
</feature>
<dbReference type="PROSITE" id="PS50158">
    <property type="entry name" value="ZF_CCHC"/>
    <property type="match status" value="1"/>
</dbReference>